<dbReference type="Proteomes" id="UP001341281">
    <property type="component" value="Chromosome 03"/>
</dbReference>
<dbReference type="InterPro" id="IPR005174">
    <property type="entry name" value="KIB1-4_b-propeller"/>
</dbReference>
<evidence type="ECO:0000259" key="1">
    <source>
        <dbReference type="Pfam" id="PF03478"/>
    </source>
</evidence>
<reference evidence="2 3" key="1">
    <citation type="submission" date="2024-02" db="EMBL/GenBank/DDBJ databases">
        <title>High-quality chromosome-scale genome assembly of Pensacola bahiagrass (Paspalum notatum Flugge var. saurae).</title>
        <authorList>
            <person name="Vega J.M."/>
            <person name="Podio M."/>
            <person name="Orjuela J."/>
            <person name="Siena L.A."/>
            <person name="Pessino S.C."/>
            <person name="Combes M.C."/>
            <person name="Mariac C."/>
            <person name="Albertini E."/>
            <person name="Pupilli F."/>
            <person name="Ortiz J.P.A."/>
            <person name="Leblanc O."/>
        </authorList>
    </citation>
    <scope>NUCLEOTIDE SEQUENCE [LARGE SCALE GENOMIC DNA]</scope>
    <source>
        <strain evidence="2">R1</strain>
        <tissue evidence="2">Leaf</tissue>
    </source>
</reference>
<accession>A0AAQ3WID9</accession>
<dbReference type="AlphaFoldDB" id="A0AAQ3WID9"/>
<organism evidence="2 3">
    <name type="scientific">Paspalum notatum var. saurae</name>
    <dbReference type="NCBI Taxonomy" id="547442"/>
    <lineage>
        <taxon>Eukaryota</taxon>
        <taxon>Viridiplantae</taxon>
        <taxon>Streptophyta</taxon>
        <taxon>Embryophyta</taxon>
        <taxon>Tracheophyta</taxon>
        <taxon>Spermatophyta</taxon>
        <taxon>Magnoliopsida</taxon>
        <taxon>Liliopsida</taxon>
        <taxon>Poales</taxon>
        <taxon>Poaceae</taxon>
        <taxon>PACMAD clade</taxon>
        <taxon>Panicoideae</taxon>
        <taxon>Andropogonodae</taxon>
        <taxon>Paspaleae</taxon>
        <taxon>Paspalinae</taxon>
        <taxon>Paspalum</taxon>
    </lineage>
</organism>
<protein>
    <recommendedName>
        <fullName evidence="1">KIB1-4 beta-propeller domain-containing protein</fullName>
    </recommendedName>
</protein>
<dbReference type="EMBL" id="CP144747">
    <property type="protein sequence ID" value="WVZ62533.1"/>
    <property type="molecule type" value="Genomic_DNA"/>
</dbReference>
<evidence type="ECO:0000313" key="2">
    <source>
        <dbReference type="EMBL" id="WVZ62533.1"/>
    </source>
</evidence>
<dbReference type="PANTHER" id="PTHR33165:SF53">
    <property type="entry name" value="OS04G0486300 PROTEIN"/>
    <property type="match status" value="1"/>
</dbReference>
<evidence type="ECO:0000313" key="3">
    <source>
        <dbReference type="Proteomes" id="UP001341281"/>
    </source>
</evidence>
<keyword evidence="3" id="KW-1185">Reference proteome</keyword>
<proteinExistence type="predicted"/>
<dbReference type="Pfam" id="PF03478">
    <property type="entry name" value="Beta-prop_KIB1-4"/>
    <property type="match status" value="1"/>
</dbReference>
<gene>
    <name evidence="2" type="ORF">U9M48_012272</name>
</gene>
<feature type="domain" description="KIB1-4 beta-propeller" evidence="1">
    <location>
        <begin position="122"/>
        <end position="377"/>
    </location>
</feature>
<name>A0AAQ3WID9_PASNO</name>
<dbReference type="PANTHER" id="PTHR33165">
    <property type="entry name" value="F-BOX DOMAIN CONTAINING PROTEIN-LIKE-RELATED"/>
    <property type="match status" value="1"/>
</dbReference>
<sequence>MPGAAEVDSNAVRSKCLLIFPNSSLRTFTKESTEGRQDSNAACDFVSAAVAASSEGIRSSAAVAAIDRADSRSENRDSCRCSIFFISSRINWICLGSMGMGAGKGSEALIPDLENSSLVLTFLNLDTGALVRVRVPLLEDHLAIDSVDGLLLLLGDQYQTGAVRLLHPFTGDIVELPPLSTLLPQLLPNCPVLYGIDKLSRVYASASFSAGVTTVMLAFDDVDSVAFATSLDREWSLSSWEHRARARAKVANQGKLYMMQTPYVCGDRICQILQIDPPVHDGASSGGTLQPPKLIATIPESDFLSTRLVECDSEILVVGYEQYARKSRILVYKLVDLVLRTFIPIRNIGDNTLFLGLEGRCMSVSSKVLSSVDGDNVVCFRSIRGKACLAQFCISNGRWSPAIDDCSLYGHEPGPSSLIHYIFSCCNSFLWSKGTLFRTPPPGPPSPW</sequence>